<dbReference type="PANTHER" id="PTHR11538:SF26">
    <property type="entry name" value="FERREDOXIN-FOLD ANTICODON-BINDING DOMAIN-CONTAINING PROTEIN 1"/>
    <property type="match status" value="1"/>
</dbReference>
<feature type="region of interest" description="Disordered" evidence="1">
    <location>
        <begin position="198"/>
        <end position="228"/>
    </location>
</feature>
<sequence>MGKSGKKGSLKAALSSQQSRLKKKQDAAHAAQHAERTKAAHAAQGKGKAKATAAPTARPTIPLLPTDRIILIGEGNFSFARALLSSPLPSLDFLPPSNITATAYDTEEECCSKYPDAAEIIAFLRDKGVEVLFSVDATKLDRCAPLRGRKFDRIVWNFPHAGKGITDQDRNILSNQLLLLGFLRSAPSLLVSGPIPSIHKARKKKRDPDDESGNDAGSDEEKMDDVPRQARGTILITLRNVPPYTLWYIRRLGFQRSRSLSTDVRDLPKLAKNPPPPQSSGEKPNPKYIQLRSFVFHRHVWVGYEHRMTKGERAHGLGKTGEGGEDRTWEFCLQSQSQ</sequence>
<organism evidence="3 4">
    <name type="scientific">Lentinus tigrinus ALCF2SS1-6</name>
    <dbReference type="NCBI Taxonomy" id="1328759"/>
    <lineage>
        <taxon>Eukaryota</taxon>
        <taxon>Fungi</taxon>
        <taxon>Dikarya</taxon>
        <taxon>Basidiomycota</taxon>
        <taxon>Agaricomycotina</taxon>
        <taxon>Agaricomycetes</taxon>
        <taxon>Polyporales</taxon>
        <taxon>Polyporaceae</taxon>
        <taxon>Lentinus</taxon>
    </lineage>
</organism>
<dbReference type="AlphaFoldDB" id="A0A5C2SMK7"/>
<feature type="compositionally biased region" description="Low complexity" evidence="1">
    <location>
        <begin position="40"/>
        <end position="59"/>
    </location>
</feature>
<evidence type="ECO:0000313" key="3">
    <source>
        <dbReference type="EMBL" id="RPD65075.1"/>
    </source>
</evidence>
<dbReference type="EMBL" id="ML122253">
    <property type="protein sequence ID" value="RPD65075.1"/>
    <property type="molecule type" value="Genomic_DNA"/>
</dbReference>
<feature type="region of interest" description="Disordered" evidence="1">
    <location>
        <begin position="265"/>
        <end position="286"/>
    </location>
</feature>
<reference evidence="3" key="1">
    <citation type="journal article" date="2018" name="Genome Biol. Evol.">
        <title>Genomics and development of Lentinus tigrinus, a white-rot wood-decaying mushroom with dimorphic fruiting bodies.</title>
        <authorList>
            <person name="Wu B."/>
            <person name="Xu Z."/>
            <person name="Knudson A."/>
            <person name="Carlson A."/>
            <person name="Chen N."/>
            <person name="Kovaka S."/>
            <person name="LaButti K."/>
            <person name="Lipzen A."/>
            <person name="Pennachio C."/>
            <person name="Riley R."/>
            <person name="Schakwitz W."/>
            <person name="Umezawa K."/>
            <person name="Ohm R.A."/>
            <person name="Grigoriev I.V."/>
            <person name="Nagy L.G."/>
            <person name="Gibbons J."/>
            <person name="Hibbett D."/>
        </authorList>
    </citation>
    <scope>NUCLEOTIDE SEQUENCE [LARGE SCALE GENOMIC DNA]</scope>
    <source>
        <strain evidence="3">ALCF2SS1-6</strain>
    </source>
</reference>
<dbReference type="GO" id="GO:0070475">
    <property type="term" value="P:rRNA base methylation"/>
    <property type="evidence" value="ECO:0007669"/>
    <property type="project" value="InterPro"/>
</dbReference>
<name>A0A5C2SMK7_9APHY</name>
<dbReference type="PANTHER" id="PTHR11538">
    <property type="entry name" value="PHENYLALANYL-TRNA SYNTHETASE"/>
    <property type="match status" value="1"/>
</dbReference>
<feature type="compositionally biased region" description="Acidic residues" evidence="1">
    <location>
        <begin position="209"/>
        <end position="223"/>
    </location>
</feature>
<dbReference type="GO" id="GO:0070042">
    <property type="term" value="F:rRNA (uridine-N3-)-methyltransferase activity"/>
    <property type="evidence" value="ECO:0007669"/>
    <property type="project" value="InterPro"/>
</dbReference>
<dbReference type="GO" id="GO:0005737">
    <property type="term" value="C:cytoplasm"/>
    <property type="evidence" value="ECO:0007669"/>
    <property type="project" value="TreeGrafter"/>
</dbReference>
<dbReference type="Proteomes" id="UP000313359">
    <property type="component" value="Unassembled WGS sequence"/>
</dbReference>
<gene>
    <name evidence="3" type="ORF">L227DRAFT_278362</name>
</gene>
<feature type="region of interest" description="Disordered" evidence="1">
    <location>
        <begin position="1"/>
        <end position="59"/>
    </location>
</feature>
<accession>A0A5C2SMK7</accession>
<dbReference type="Pfam" id="PF10354">
    <property type="entry name" value="BMT5-like"/>
    <property type="match status" value="1"/>
</dbReference>
<evidence type="ECO:0000256" key="1">
    <source>
        <dbReference type="SAM" id="MobiDB-lite"/>
    </source>
</evidence>
<feature type="compositionally biased region" description="Basic and acidic residues" evidence="1">
    <location>
        <begin position="24"/>
        <end position="38"/>
    </location>
</feature>
<dbReference type="OrthoDB" id="273345at2759"/>
<protein>
    <recommendedName>
        <fullName evidence="2">25S rRNA (uridine-N(3))-methyltransferase BMT5-like domain-containing protein</fullName>
    </recommendedName>
</protein>
<keyword evidence="4" id="KW-1185">Reference proteome</keyword>
<dbReference type="InterPro" id="IPR019446">
    <property type="entry name" value="BMT5-like"/>
</dbReference>
<evidence type="ECO:0000259" key="2">
    <source>
        <dbReference type="Pfam" id="PF10354"/>
    </source>
</evidence>
<feature type="domain" description="25S rRNA (uridine-N(3))-methyltransferase BMT5-like" evidence="2">
    <location>
        <begin position="71"/>
        <end position="307"/>
    </location>
</feature>
<dbReference type="STRING" id="1328759.A0A5C2SMK7"/>
<proteinExistence type="predicted"/>
<evidence type="ECO:0000313" key="4">
    <source>
        <dbReference type="Proteomes" id="UP000313359"/>
    </source>
</evidence>